<dbReference type="GO" id="GO:0004331">
    <property type="term" value="F:fructose-2,6-bisphosphate 2-phosphatase activity"/>
    <property type="evidence" value="ECO:0007669"/>
    <property type="project" value="TreeGrafter"/>
</dbReference>
<evidence type="ECO:0000256" key="2">
    <source>
        <dbReference type="PIRSR" id="PIRSR613078-1"/>
    </source>
</evidence>
<dbReference type="AlphaFoldDB" id="A0A2A2I9J3"/>
<dbReference type="InterPro" id="IPR029033">
    <property type="entry name" value="His_PPase_superfam"/>
</dbReference>
<evidence type="ECO:0000256" key="3">
    <source>
        <dbReference type="PIRSR" id="PIRSR613078-2"/>
    </source>
</evidence>
<dbReference type="Gene3D" id="3.40.50.1240">
    <property type="entry name" value="Phosphoglycerate mutase-like"/>
    <property type="match status" value="1"/>
</dbReference>
<organism evidence="4 5">
    <name type="scientific">Virgibacillus profundi</name>
    <dbReference type="NCBI Taxonomy" id="2024555"/>
    <lineage>
        <taxon>Bacteria</taxon>
        <taxon>Bacillati</taxon>
        <taxon>Bacillota</taxon>
        <taxon>Bacilli</taxon>
        <taxon>Bacillales</taxon>
        <taxon>Bacillaceae</taxon>
        <taxon>Virgibacillus</taxon>
    </lineage>
</organism>
<feature type="active site" description="Tele-phosphohistidine intermediate" evidence="2">
    <location>
        <position position="12"/>
    </location>
</feature>
<keyword evidence="1" id="KW-0378">Hydrolase</keyword>
<dbReference type="GO" id="GO:0043456">
    <property type="term" value="P:regulation of pentose-phosphate shunt"/>
    <property type="evidence" value="ECO:0007669"/>
    <property type="project" value="TreeGrafter"/>
</dbReference>
<reference evidence="4 5" key="1">
    <citation type="submission" date="2017-08" db="EMBL/GenBank/DDBJ databases">
        <title>Virgibacillus indicus sp. nov. and Virgibacillus profoundi sp. nov, two moderately halophilic bacteria isolated from marine sediment by using the Microfluidic Streak Plate.</title>
        <authorList>
            <person name="Xu B."/>
            <person name="Hu B."/>
            <person name="Wang J."/>
            <person name="Zhu Y."/>
            <person name="Huang L."/>
            <person name="Du W."/>
            <person name="Huang Y."/>
        </authorList>
    </citation>
    <scope>NUCLEOTIDE SEQUENCE [LARGE SCALE GENOMIC DNA]</scope>
    <source>
        <strain evidence="4 5">IO3-P3-H5</strain>
    </source>
</reference>
<proteinExistence type="predicted"/>
<dbReference type="PANTHER" id="PTHR46517:SF1">
    <property type="entry name" value="FRUCTOSE-2,6-BISPHOSPHATASE TIGAR"/>
    <property type="match status" value="1"/>
</dbReference>
<dbReference type="GO" id="GO:0045820">
    <property type="term" value="P:negative regulation of glycolytic process"/>
    <property type="evidence" value="ECO:0007669"/>
    <property type="project" value="TreeGrafter"/>
</dbReference>
<dbReference type="Pfam" id="PF00300">
    <property type="entry name" value="His_Phos_1"/>
    <property type="match status" value="1"/>
</dbReference>
<dbReference type="InterPro" id="IPR051695">
    <property type="entry name" value="Phosphoglycerate_Mutase"/>
</dbReference>
<dbReference type="SUPFAM" id="SSF53254">
    <property type="entry name" value="Phosphoglycerate mutase-like"/>
    <property type="match status" value="1"/>
</dbReference>
<name>A0A2A2I9J3_9BACI</name>
<dbReference type="EMBL" id="NPOA01000016">
    <property type="protein sequence ID" value="PAV27986.1"/>
    <property type="molecule type" value="Genomic_DNA"/>
</dbReference>
<feature type="active site" description="Proton donor/acceptor" evidence="2">
    <location>
        <position position="81"/>
    </location>
</feature>
<gene>
    <name evidence="4" type="ORF">CIL05_19165</name>
</gene>
<evidence type="ECO:0000256" key="1">
    <source>
        <dbReference type="ARBA" id="ARBA00022801"/>
    </source>
</evidence>
<protein>
    <submittedName>
        <fullName evidence="4">Histidine phosphatase family protein</fullName>
    </submittedName>
</protein>
<dbReference type="PANTHER" id="PTHR46517">
    <property type="entry name" value="FRUCTOSE-2,6-BISPHOSPHATASE TIGAR"/>
    <property type="match status" value="1"/>
</dbReference>
<evidence type="ECO:0000313" key="4">
    <source>
        <dbReference type="EMBL" id="PAV27986.1"/>
    </source>
</evidence>
<comment type="caution">
    <text evidence="4">The sequence shown here is derived from an EMBL/GenBank/DDBJ whole genome shotgun (WGS) entry which is preliminary data.</text>
</comment>
<dbReference type="InterPro" id="IPR013078">
    <property type="entry name" value="His_Pase_superF_clade-1"/>
</dbReference>
<dbReference type="RefSeq" id="WP_095657149.1">
    <property type="nucleotide sequence ID" value="NZ_NPOA01000016.1"/>
</dbReference>
<sequence>MDDIVAITLFRHGMTEGNKRRAYMGWNDSPLCNEAVQTLTGYTFNPYSYDLFVSSDLQRCLTTIEILFSGVAPAVITELREMNFGTFQGKTYEELKAVNEYQQWINNLFTYTPPHGESFEQFTGRVQKGWDRLIDLIIQQGSKRAFIVTHGGVIRSLLHEFSPIEREFWEWSIPHGTGFVLTFDREGLRRGEHCILLQEVPLTENRHG</sequence>
<feature type="binding site" evidence="3">
    <location>
        <begin position="11"/>
        <end position="18"/>
    </location>
    <ligand>
        <name>substrate</name>
    </ligand>
</feature>
<feature type="binding site" evidence="3">
    <location>
        <position position="59"/>
    </location>
    <ligand>
        <name>substrate</name>
    </ligand>
</feature>
<dbReference type="CDD" id="cd07067">
    <property type="entry name" value="HP_PGM_like"/>
    <property type="match status" value="1"/>
</dbReference>
<evidence type="ECO:0000313" key="5">
    <source>
        <dbReference type="Proteomes" id="UP000218887"/>
    </source>
</evidence>
<accession>A0A2A2I9J3</accession>
<dbReference type="SMART" id="SM00855">
    <property type="entry name" value="PGAM"/>
    <property type="match status" value="1"/>
</dbReference>
<keyword evidence="5" id="KW-1185">Reference proteome</keyword>
<dbReference type="OrthoDB" id="9783269at2"/>
<dbReference type="Proteomes" id="UP000218887">
    <property type="component" value="Unassembled WGS sequence"/>
</dbReference>
<dbReference type="GO" id="GO:0005829">
    <property type="term" value="C:cytosol"/>
    <property type="evidence" value="ECO:0007669"/>
    <property type="project" value="TreeGrafter"/>
</dbReference>